<dbReference type="SUPFAM" id="SSF47384">
    <property type="entry name" value="Homodimeric domain of signal transducing histidine kinase"/>
    <property type="match status" value="1"/>
</dbReference>
<organism evidence="12 15">
    <name type="scientific">Methylopila capsulata</name>
    <dbReference type="NCBI Taxonomy" id="61654"/>
    <lineage>
        <taxon>Bacteria</taxon>
        <taxon>Pseudomonadati</taxon>
        <taxon>Pseudomonadota</taxon>
        <taxon>Alphaproteobacteria</taxon>
        <taxon>Hyphomicrobiales</taxon>
        <taxon>Methylopilaceae</taxon>
        <taxon>Methylopila</taxon>
    </lineage>
</organism>
<dbReference type="CDD" id="cd00082">
    <property type="entry name" value="HisKA"/>
    <property type="match status" value="1"/>
</dbReference>
<dbReference type="EC" id="2.7.13.3" evidence="3"/>
<dbReference type="Gene3D" id="1.10.287.130">
    <property type="match status" value="1"/>
</dbReference>
<evidence type="ECO:0000256" key="9">
    <source>
        <dbReference type="ARBA" id="ARBA00022840"/>
    </source>
</evidence>
<proteinExistence type="predicted"/>
<dbReference type="InterPro" id="IPR005467">
    <property type="entry name" value="His_kinase_dom"/>
</dbReference>
<keyword evidence="10" id="KW-1133">Transmembrane helix</keyword>
<dbReference type="PRINTS" id="PR00344">
    <property type="entry name" value="BCTRLSENSOR"/>
</dbReference>
<dbReference type="Pfam" id="PF02518">
    <property type="entry name" value="HATPase_c"/>
    <property type="match status" value="1"/>
</dbReference>
<comment type="catalytic activity">
    <reaction evidence="1">
        <text>ATP + protein L-histidine = ADP + protein N-phospho-L-histidine.</text>
        <dbReference type="EC" id="2.7.13.3"/>
    </reaction>
</comment>
<dbReference type="Proteomes" id="UP000758856">
    <property type="component" value="Unassembled WGS sequence"/>
</dbReference>
<evidence type="ECO:0000256" key="3">
    <source>
        <dbReference type="ARBA" id="ARBA00012438"/>
    </source>
</evidence>
<accession>A0A9W6MTB6</accession>
<keyword evidence="5" id="KW-0597">Phosphoprotein</keyword>
<dbReference type="PROSITE" id="PS50109">
    <property type="entry name" value="HIS_KIN"/>
    <property type="match status" value="1"/>
</dbReference>
<evidence type="ECO:0000313" key="13">
    <source>
        <dbReference type="EMBL" id="MBM7853577.1"/>
    </source>
</evidence>
<dbReference type="GO" id="GO:0005886">
    <property type="term" value="C:plasma membrane"/>
    <property type="evidence" value="ECO:0007669"/>
    <property type="project" value="UniProtKB-SubCell"/>
</dbReference>
<evidence type="ECO:0000256" key="5">
    <source>
        <dbReference type="ARBA" id="ARBA00022553"/>
    </source>
</evidence>
<dbReference type="PANTHER" id="PTHR44936">
    <property type="entry name" value="SENSOR PROTEIN CREC"/>
    <property type="match status" value="1"/>
</dbReference>
<dbReference type="InterPro" id="IPR036097">
    <property type="entry name" value="HisK_dim/P_sf"/>
</dbReference>
<evidence type="ECO:0000256" key="1">
    <source>
        <dbReference type="ARBA" id="ARBA00000085"/>
    </source>
</evidence>
<sequence length="436" mass="45619">MTPPLARPAAGPGAGAGRKNLMLLIQLRWIAVVGQIVTIAFVEWALDIRLPLAPMAAALAALAALNLVSLLRLKAWPQEVSNQELFLALTFDAAALTALLYLSGGATNPFAFLYLLQVTLAAVLLAAWSTWAMVVVTVACFGGLALAYRPLALAPGADLFELHVIGMLVCFALDAALLVIFVGRVSANLREGDARLAALRQQAAEEAHIVRMGLLASGAAHELGTPLSTLAVILGDWRRIPAIASDAELIADVDAMQAEVARCKAIVTGILLAAGEARGEAPAVTTMRAFLAEIVDDRRTARAVDALVYDDRFGDDVAIVSDSALKQVIGNVIDNAVEASPRWVGVAAERRGETLAITVRDAGPGFAPDMIENLGRPYNSTKGRPGGGLGLFLVVNALRKLGGAVEARNRPEGGAEVLLTLPLAALMLEEPTADGG</sequence>
<reference evidence="12" key="1">
    <citation type="journal article" date="2014" name="Int. J. Syst. Evol. Microbiol.">
        <title>Complete genome sequence of Corynebacterium casei LMG S-19264T (=DSM 44701T), isolated from a smear-ripened cheese.</title>
        <authorList>
            <consortium name="US DOE Joint Genome Institute (JGI-PGF)"/>
            <person name="Walter F."/>
            <person name="Albersmeier A."/>
            <person name="Kalinowski J."/>
            <person name="Ruckert C."/>
        </authorList>
    </citation>
    <scope>NUCLEOTIDE SEQUENCE</scope>
    <source>
        <strain evidence="12">VKM B-1606</strain>
    </source>
</reference>
<dbReference type="InterPro" id="IPR003661">
    <property type="entry name" value="HisK_dim/P_dom"/>
</dbReference>
<evidence type="ECO:0000256" key="8">
    <source>
        <dbReference type="ARBA" id="ARBA00022777"/>
    </source>
</evidence>
<dbReference type="GO" id="GO:0005524">
    <property type="term" value="F:ATP binding"/>
    <property type="evidence" value="ECO:0007669"/>
    <property type="project" value="UniProtKB-KW"/>
</dbReference>
<evidence type="ECO:0000256" key="7">
    <source>
        <dbReference type="ARBA" id="ARBA00022741"/>
    </source>
</evidence>
<comment type="caution">
    <text evidence="12">The sequence shown here is derived from an EMBL/GenBank/DDBJ whole genome shotgun (WGS) entry which is preliminary data.</text>
</comment>
<dbReference type="InterPro" id="IPR004358">
    <property type="entry name" value="Sig_transdc_His_kin-like_C"/>
</dbReference>
<dbReference type="InterPro" id="IPR003594">
    <property type="entry name" value="HATPase_dom"/>
</dbReference>
<evidence type="ECO:0000256" key="2">
    <source>
        <dbReference type="ARBA" id="ARBA00004651"/>
    </source>
</evidence>
<dbReference type="AlphaFoldDB" id="A0A9W6MTB6"/>
<evidence type="ECO:0000256" key="4">
    <source>
        <dbReference type="ARBA" id="ARBA00022475"/>
    </source>
</evidence>
<protein>
    <recommendedName>
        <fullName evidence="3">histidine kinase</fullName>
        <ecNumber evidence="3">2.7.13.3</ecNumber>
    </recommendedName>
</protein>
<dbReference type="EMBL" id="BSFF01000009">
    <property type="protein sequence ID" value="GLK57208.1"/>
    <property type="molecule type" value="Genomic_DNA"/>
</dbReference>
<dbReference type="EMBL" id="JAFBCY010000005">
    <property type="protein sequence ID" value="MBM7853577.1"/>
    <property type="molecule type" value="Genomic_DNA"/>
</dbReference>
<reference evidence="12" key="3">
    <citation type="submission" date="2023-01" db="EMBL/GenBank/DDBJ databases">
        <authorList>
            <person name="Sun Q."/>
            <person name="Evtushenko L."/>
        </authorList>
    </citation>
    <scope>NUCLEOTIDE SEQUENCE</scope>
    <source>
        <strain evidence="12">VKM B-1606</strain>
    </source>
</reference>
<dbReference type="InterPro" id="IPR036890">
    <property type="entry name" value="HATPase_C_sf"/>
</dbReference>
<dbReference type="SMART" id="SM00387">
    <property type="entry name" value="HATPase_c"/>
    <property type="match status" value="1"/>
</dbReference>
<evidence type="ECO:0000256" key="6">
    <source>
        <dbReference type="ARBA" id="ARBA00022679"/>
    </source>
</evidence>
<dbReference type="RefSeq" id="WP_204952017.1">
    <property type="nucleotide sequence ID" value="NZ_BSFF01000009.1"/>
</dbReference>
<feature type="transmembrane region" description="Helical" evidence="10">
    <location>
        <begin position="159"/>
        <end position="182"/>
    </location>
</feature>
<dbReference type="SUPFAM" id="SSF55874">
    <property type="entry name" value="ATPase domain of HSP90 chaperone/DNA topoisomerase II/histidine kinase"/>
    <property type="match status" value="1"/>
</dbReference>
<keyword evidence="10" id="KW-0812">Transmembrane</keyword>
<feature type="transmembrane region" description="Helical" evidence="10">
    <location>
        <begin position="27"/>
        <end position="46"/>
    </location>
</feature>
<dbReference type="Gene3D" id="3.30.565.10">
    <property type="entry name" value="Histidine kinase-like ATPase, C-terminal domain"/>
    <property type="match status" value="1"/>
</dbReference>
<feature type="transmembrane region" description="Helical" evidence="10">
    <location>
        <begin position="52"/>
        <end position="73"/>
    </location>
</feature>
<keyword evidence="14" id="KW-1185">Reference proteome</keyword>
<dbReference type="Proteomes" id="UP001143400">
    <property type="component" value="Unassembled WGS sequence"/>
</dbReference>
<evidence type="ECO:0000256" key="10">
    <source>
        <dbReference type="SAM" id="Phobius"/>
    </source>
</evidence>
<dbReference type="InterPro" id="IPR050980">
    <property type="entry name" value="2C_sensor_his_kinase"/>
</dbReference>
<feature type="domain" description="Histidine kinase" evidence="11">
    <location>
        <begin position="218"/>
        <end position="425"/>
    </location>
</feature>
<comment type="subcellular location">
    <subcellularLocation>
        <location evidence="2">Cell membrane</location>
        <topology evidence="2">Multi-pass membrane protein</topology>
    </subcellularLocation>
</comment>
<keyword evidence="10" id="KW-0472">Membrane</keyword>
<reference evidence="13 14" key="2">
    <citation type="submission" date="2021-01" db="EMBL/GenBank/DDBJ databases">
        <title>Genomic Encyclopedia of Type Strains, Phase IV (KMG-IV): sequencing the most valuable type-strain genomes for metagenomic binning, comparative biology and taxonomic classification.</title>
        <authorList>
            <person name="Goeker M."/>
        </authorList>
    </citation>
    <scope>NUCLEOTIDE SEQUENCE [LARGE SCALE GENOMIC DNA]</scope>
    <source>
        <strain evidence="13 14">DSM 6130</strain>
    </source>
</reference>
<dbReference type="GO" id="GO:0000155">
    <property type="term" value="F:phosphorelay sensor kinase activity"/>
    <property type="evidence" value="ECO:0007669"/>
    <property type="project" value="InterPro"/>
</dbReference>
<keyword evidence="4" id="KW-1003">Cell membrane</keyword>
<gene>
    <name evidence="12" type="ORF">GCM10008170_32280</name>
    <name evidence="13" type="ORF">JOD31_003838</name>
</gene>
<name>A0A9W6MTB6_9HYPH</name>
<evidence type="ECO:0000259" key="11">
    <source>
        <dbReference type="PROSITE" id="PS50109"/>
    </source>
</evidence>
<feature type="transmembrane region" description="Helical" evidence="10">
    <location>
        <begin position="114"/>
        <end position="147"/>
    </location>
</feature>
<feature type="transmembrane region" description="Helical" evidence="10">
    <location>
        <begin position="85"/>
        <end position="102"/>
    </location>
</feature>
<keyword evidence="7" id="KW-0547">Nucleotide-binding</keyword>
<keyword evidence="6 13" id="KW-0808">Transferase</keyword>
<evidence type="ECO:0000313" key="15">
    <source>
        <dbReference type="Proteomes" id="UP001143400"/>
    </source>
</evidence>
<dbReference type="PANTHER" id="PTHR44936:SF10">
    <property type="entry name" value="SENSOR PROTEIN RSTB"/>
    <property type="match status" value="1"/>
</dbReference>
<evidence type="ECO:0000313" key="14">
    <source>
        <dbReference type="Proteomes" id="UP000758856"/>
    </source>
</evidence>
<keyword evidence="9" id="KW-0067">ATP-binding</keyword>
<keyword evidence="8 12" id="KW-0418">Kinase</keyword>
<evidence type="ECO:0000313" key="12">
    <source>
        <dbReference type="EMBL" id="GLK57208.1"/>
    </source>
</evidence>